<evidence type="ECO:0000259" key="11">
    <source>
        <dbReference type="PROSITE" id="PS50994"/>
    </source>
</evidence>
<dbReference type="EC" id="2.7.7.49" evidence="1"/>
<evidence type="ECO:0000256" key="5">
    <source>
        <dbReference type="ARBA" id="ARBA00022759"/>
    </source>
</evidence>
<feature type="domain" description="CCHC-type" evidence="9">
    <location>
        <begin position="315"/>
        <end position="330"/>
    </location>
</feature>
<dbReference type="InterPro" id="IPR036397">
    <property type="entry name" value="RNaseH_sf"/>
</dbReference>
<dbReference type="Gene3D" id="4.10.60.10">
    <property type="entry name" value="Zinc finger, CCHC-type"/>
    <property type="match status" value="1"/>
</dbReference>
<dbReference type="InterPro" id="IPR041588">
    <property type="entry name" value="Integrase_H2C2"/>
</dbReference>
<dbReference type="Pfam" id="PF13650">
    <property type="entry name" value="Asp_protease_2"/>
    <property type="match status" value="1"/>
</dbReference>
<dbReference type="InterPro" id="IPR012337">
    <property type="entry name" value="RNaseH-like_sf"/>
</dbReference>
<dbReference type="Pfam" id="PF17921">
    <property type="entry name" value="Integrase_H2C2"/>
    <property type="match status" value="1"/>
</dbReference>
<dbReference type="CDD" id="cd00303">
    <property type="entry name" value="retropepsin_like"/>
    <property type="match status" value="1"/>
</dbReference>
<dbReference type="PANTHER" id="PTHR37984:SF5">
    <property type="entry name" value="PROTEIN NYNRIN-LIKE"/>
    <property type="match status" value="1"/>
</dbReference>
<name>A0AAV0X7S3_9HEMI</name>
<protein>
    <recommendedName>
        <fullName evidence="1">RNA-directed DNA polymerase</fullName>
        <ecNumber evidence="1">2.7.7.49</ecNumber>
    </recommendedName>
</protein>
<evidence type="ECO:0000256" key="4">
    <source>
        <dbReference type="ARBA" id="ARBA00022722"/>
    </source>
</evidence>
<feature type="domain" description="Integrase catalytic" evidence="11">
    <location>
        <begin position="711"/>
        <end position="868"/>
    </location>
</feature>
<dbReference type="InterPro" id="IPR036875">
    <property type="entry name" value="Znf_CCHC_sf"/>
</dbReference>
<evidence type="ECO:0000313" key="13">
    <source>
        <dbReference type="Proteomes" id="UP001160148"/>
    </source>
</evidence>
<feature type="domain" description="Peptidase A2" evidence="10">
    <location>
        <begin position="359"/>
        <end position="442"/>
    </location>
</feature>
<keyword evidence="7" id="KW-0479">Metal-binding</keyword>
<feature type="region of interest" description="Disordered" evidence="8">
    <location>
        <begin position="1002"/>
        <end position="1049"/>
    </location>
</feature>
<evidence type="ECO:0000259" key="10">
    <source>
        <dbReference type="PROSITE" id="PS50175"/>
    </source>
</evidence>
<dbReference type="GO" id="GO:0003676">
    <property type="term" value="F:nucleic acid binding"/>
    <property type="evidence" value="ECO:0007669"/>
    <property type="project" value="InterPro"/>
</dbReference>
<dbReference type="Pfam" id="PF00665">
    <property type="entry name" value="rve"/>
    <property type="match status" value="1"/>
</dbReference>
<dbReference type="SUPFAM" id="SSF50630">
    <property type="entry name" value="Acid proteases"/>
    <property type="match status" value="1"/>
</dbReference>
<gene>
    <name evidence="12" type="ORF">MEUPH1_LOCUS18827</name>
</gene>
<dbReference type="GO" id="GO:0003964">
    <property type="term" value="F:RNA-directed DNA polymerase activity"/>
    <property type="evidence" value="ECO:0007669"/>
    <property type="project" value="UniProtKB-EC"/>
</dbReference>
<keyword evidence="3" id="KW-0548">Nucleotidyltransferase</keyword>
<dbReference type="SMART" id="SM00343">
    <property type="entry name" value="ZnF_C2HC"/>
    <property type="match status" value="2"/>
</dbReference>
<dbReference type="PROSITE" id="PS50994">
    <property type="entry name" value="INTEGRASE"/>
    <property type="match status" value="1"/>
</dbReference>
<dbReference type="InterPro" id="IPR050951">
    <property type="entry name" value="Retrovirus_Pol_polyprotein"/>
</dbReference>
<evidence type="ECO:0000313" key="12">
    <source>
        <dbReference type="EMBL" id="CAI6363943.1"/>
    </source>
</evidence>
<keyword evidence="7" id="KW-0862">Zinc</keyword>
<dbReference type="SUPFAM" id="SSF53098">
    <property type="entry name" value="Ribonuclease H-like"/>
    <property type="match status" value="1"/>
</dbReference>
<dbReference type="PROSITE" id="PS50175">
    <property type="entry name" value="ASP_PROT_RETROV"/>
    <property type="match status" value="1"/>
</dbReference>
<keyword evidence="13" id="KW-1185">Reference proteome</keyword>
<dbReference type="AlphaFoldDB" id="A0AAV0X7S3"/>
<accession>A0AAV0X7S3</accession>
<proteinExistence type="predicted"/>
<evidence type="ECO:0000256" key="3">
    <source>
        <dbReference type="ARBA" id="ARBA00022695"/>
    </source>
</evidence>
<dbReference type="InterPro" id="IPR021109">
    <property type="entry name" value="Peptidase_aspartic_dom_sf"/>
</dbReference>
<keyword evidence="7" id="KW-0863">Zinc-finger</keyword>
<dbReference type="GO" id="GO:0004190">
    <property type="term" value="F:aspartic-type endopeptidase activity"/>
    <property type="evidence" value="ECO:0007669"/>
    <property type="project" value="InterPro"/>
</dbReference>
<reference evidence="12 13" key="1">
    <citation type="submission" date="2023-01" db="EMBL/GenBank/DDBJ databases">
        <authorList>
            <person name="Whitehead M."/>
        </authorList>
    </citation>
    <scope>NUCLEOTIDE SEQUENCE [LARGE SCALE GENOMIC DNA]</scope>
</reference>
<keyword evidence="6" id="KW-0378">Hydrolase</keyword>
<dbReference type="InterPro" id="IPR001878">
    <property type="entry name" value="Znf_CCHC"/>
</dbReference>
<dbReference type="Gene3D" id="2.40.70.10">
    <property type="entry name" value="Acid Proteases"/>
    <property type="match status" value="1"/>
</dbReference>
<dbReference type="Pfam" id="PF00098">
    <property type="entry name" value="zf-CCHC"/>
    <property type="match status" value="1"/>
</dbReference>
<feature type="compositionally biased region" description="Basic and acidic residues" evidence="8">
    <location>
        <begin position="1017"/>
        <end position="1049"/>
    </location>
</feature>
<dbReference type="EMBL" id="CARXXK010000003">
    <property type="protein sequence ID" value="CAI6363943.1"/>
    <property type="molecule type" value="Genomic_DNA"/>
</dbReference>
<evidence type="ECO:0000256" key="7">
    <source>
        <dbReference type="PROSITE-ProRule" id="PRU00047"/>
    </source>
</evidence>
<dbReference type="GO" id="GO:0004519">
    <property type="term" value="F:endonuclease activity"/>
    <property type="evidence" value="ECO:0007669"/>
    <property type="project" value="UniProtKB-KW"/>
</dbReference>
<keyword evidence="4" id="KW-0540">Nuclease</keyword>
<dbReference type="PANTHER" id="PTHR37984">
    <property type="entry name" value="PROTEIN CBG26694"/>
    <property type="match status" value="1"/>
</dbReference>
<feature type="domain" description="CCHC-type" evidence="9">
    <location>
        <begin position="293"/>
        <end position="307"/>
    </location>
</feature>
<dbReference type="PROSITE" id="PS50158">
    <property type="entry name" value="ZF_CCHC"/>
    <property type="match status" value="2"/>
</dbReference>
<dbReference type="GO" id="GO:0006508">
    <property type="term" value="P:proteolysis"/>
    <property type="evidence" value="ECO:0007669"/>
    <property type="project" value="InterPro"/>
</dbReference>
<feature type="region of interest" description="Disordered" evidence="8">
    <location>
        <begin position="261"/>
        <end position="280"/>
    </location>
</feature>
<evidence type="ECO:0000256" key="6">
    <source>
        <dbReference type="ARBA" id="ARBA00022801"/>
    </source>
</evidence>
<organism evidence="12 13">
    <name type="scientific">Macrosiphum euphorbiae</name>
    <name type="common">potato aphid</name>
    <dbReference type="NCBI Taxonomy" id="13131"/>
    <lineage>
        <taxon>Eukaryota</taxon>
        <taxon>Metazoa</taxon>
        <taxon>Ecdysozoa</taxon>
        <taxon>Arthropoda</taxon>
        <taxon>Hexapoda</taxon>
        <taxon>Insecta</taxon>
        <taxon>Pterygota</taxon>
        <taxon>Neoptera</taxon>
        <taxon>Paraneoptera</taxon>
        <taxon>Hemiptera</taxon>
        <taxon>Sternorrhyncha</taxon>
        <taxon>Aphidomorpha</taxon>
        <taxon>Aphidoidea</taxon>
        <taxon>Aphididae</taxon>
        <taxon>Macrosiphini</taxon>
        <taxon>Macrosiphum</taxon>
    </lineage>
</organism>
<dbReference type="GO" id="GO:0008270">
    <property type="term" value="F:zinc ion binding"/>
    <property type="evidence" value="ECO:0007669"/>
    <property type="project" value="UniProtKB-KW"/>
</dbReference>
<evidence type="ECO:0000256" key="8">
    <source>
        <dbReference type="SAM" id="MobiDB-lite"/>
    </source>
</evidence>
<dbReference type="InterPro" id="IPR001584">
    <property type="entry name" value="Integrase_cat-core"/>
</dbReference>
<dbReference type="SUPFAM" id="SSF57756">
    <property type="entry name" value="Retrovirus zinc finger-like domains"/>
    <property type="match status" value="1"/>
</dbReference>
<dbReference type="Gene3D" id="1.10.340.70">
    <property type="match status" value="1"/>
</dbReference>
<dbReference type="Proteomes" id="UP001160148">
    <property type="component" value="Unassembled WGS sequence"/>
</dbReference>
<dbReference type="GO" id="GO:0015074">
    <property type="term" value="P:DNA integration"/>
    <property type="evidence" value="ECO:0007669"/>
    <property type="project" value="InterPro"/>
</dbReference>
<dbReference type="InterPro" id="IPR001995">
    <property type="entry name" value="Peptidase_A2_cat"/>
</dbReference>
<evidence type="ECO:0000256" key="1">
    <source>
        <dbReference type="ARBA" id="ARBA00012493"/>
    </source>
</evidence>
<keyword evidence="2" id="KW-0808">Transferase</keyword>
<evidence type="ECO:0000259" key="9">
    <source>
        <dbReference type="PROSITE" id="PS50158"/>
    </source>
</evidence>
<keyword evidence="5" id="KW-0255">Endonuclease</keyword>
<dbReference type="Gene3D" id="3.30.420.10">
    <property type="entry name" value="Ribonuclease H-like superfamily/Ribonuclease H"/>
    <property type="match status" value="1"/>
</dbReference>
<comment type="caution">
    <text evidence="12">The sequence shown here is derived from an EMBL/GenBank/DDBJ whole genome shotgun (WGS) entry which is preliminary data.</text>
</comment>
<evidence type="ECO:0000256" key="2">
    <source>
        <dbReference type="ARBA" id="ARBA00022679"/>
    </source>
</evidence>
<sequence>MSDGKEGKSVNPVSITAPTYNDLVSLVERLTTQLKTADNSAAVLDELGKLKSSLTAKVETDQKKPEPREPLEFRVVSDLAKGVEKFHGRETSVMAEDWLLAVKGLASVNAWPFSYTLQYLRMHVEAAAKDWFMGRSFCDWTDFEKKFRKTFVRASSVSDRLDLMKARKQGKNEALMDYFQPKMRMCRELSLSLEDSKDYLLRGLYARNLALYVVGRRHVDEDELLEDMLSWDRMNALHQPTVGFERKAEFTKTQSVVKSSTSWGSRPAVHPVQPKPSIASVSSGSSVNSAAMCWNCRTVGHLSRDCPTRRRSATCYGCGVVGHIRPNCPERGQSSVAVVARETRSHPYRRVGRINGQEVDVLLDTGSHYNLVKASVAISCGLSVKPTDKSLYGLGSTTIPSVRAVGMAYAEIAVDDVCPGQVSMLVVPDTVQQPDVIIGREWLDMPSVEYRKVDGQLHLYRAEPCSGQTETTVTTVGCDADFIHTVEQHVIPARLPLMEADFGYVKLDATAVEREELIELVNEYLECFAKDLGELGCTPLMTVDINEVKYRAGHQMTHVDALSRAPVSTEEPPLDDVLAERIDVVGVLLSEEERVAMCQSSDVDIARVKLDMSTTGDTCGEFVLKGGLLYRRYRDKLLFVMPKSMRKSLVVTAHDLSGHPAVDITMANILQDFWFSGMRRYVRLHINVCFQCLLTKDPRGKRPGYLHPIPIGKRPFDTVHIDHVGPFVTTPDGFKYVLTIVDNFTKFISLYAVKDTSADQLIERVQLFVDTYGLPRRFVTDRGSCYTSGAFELFCLQRGIVLIWNSSRHPQANGQVERSHSVVMAALRTAGVDPDGWSELLPDVQRVINNSESKTTTRTPFEMLHGYRPRFHLGALRGLSTTVDDWTPPEGLRIGAHQAMEVSKRKMKIAYDARRHDNTHYQVGEVVVMKRAPNSTGESTKLQNRYRGPLVVSEVLPGDIYRVTDLYSGRPSRFATTAHVAQLKSWKLIDAEEEGRLAAEANVPGDAATTPEMSNQDADRPESVVVQKEGRPRREPRPPVWLKDYDTCS</sequence>